<name>A0ABQ1IE23_9PROT</name>
<feature type="region of interest" description="Disordered" evidence="1">
    <location>
        <begin position="1"/>
        <end position="37"/>
    </location>
</feature>
<evidence type="ECO:0000259" key="2">
    <source>
        <dbReference type="Pfam" id="PF00174"/>
    </source>
</evidence>
<dbReference type="Pfam" id="PF00174">
    <property type="entry name" value="Oxidored_molyb"/>
    <property type="match status" value="1"/>
</dbReference>
<dbReference type="RefSeq" id="WP_188575915.1">
    <property type="nucleotide sequence ID" value="NZ_BMDZ01000010.1"/>
</dbReference>
<comment type="caution">
    <text evidence="3">The sequence shown here is derived from an EMBL/GenBank/DDBJ whole genome shotgun (WGS) entry which is preliminary data.</text>
</comment>
<dbReference type="InterPro" id="IPR036374">
    <property type="entry name" value="OxRdtase_Mopterin-bd_sf"/>
</dbReference>
<dbReference type="InterPro" id="IPR000572">
    <property type="entry name" value="OxRdtase_Mopterin-bd_dom"/>
</dbReference>
<organism evidence="3 4">
    <name type="scientific">Tistrella bauzanensis</name>
    <dbReference type="NCBI Taxonomy" id="657419"/>
    <lineage>
        <taxon>Bacteria</taxon>
        <taxon>Pseudomonadati</taxon>
        <taxon>Pseudomonadota</taxon>
        <taxon>Alphaproteobacteria</taxon>
        <taxon>Geminicoccales</taxon>
        <taxon>Geminicoccaceae</taxon>
        <taxon>Tistrella</taxon>
    </lineage>
</organism>
<gene>
    <name evidence="3" type="ORF">GCM10011505_12810</name>
</gene>
<accession>A0ABQ1IE23</accession>
<proteinExistence type="predicted"/>
<dbReference type="PANTHER" id="PTHR43032:SF4">
    <property type="entry name" value="OXIDOREDUCTASE MOLYBDOPTERIN-BINDING DOMAIN-CONTAINING PROTEIN"/>
    <property type="match status" value="1"/>
</dbReference>
<dbReference type="Proteomes" id="UP000603352">
    <property type="component" value="Unassembled WGS sequence"/>
</dbReference>
<keyword evidence="4" id="KW-1185">Reference proteome</keyword>
<dbReference type="Gene3D" id="3.90.420.10">
    <property type="entry name" value="Oxidoreductase, molybdopterin-binding domain"/>
    <property type="match status" value="1"/>
</dbReference>
<dbReference type="EMBL" id="BMDZ01000010">
    <property type="protein sequence ID" value="GGB32803.1"/>
    <property type="molecule type" value="Genomic_DNA"/>
</dbReference>
<dbReference type="SUPFAM" id="SSF56524">
    <property type="entry name" value="Oxidoreductase molybdopterin-binding domain"/>
    <property type="match status" value="1"/>
</dbReference>
<evidence type="ECO:0000256" key="1">
    <source>
        <dbReference type="SAM" id="MobiDB-lite"/>
    </source>
</evidence>
<protein>
    <submittedName>
        <fullName evidence="3">Oxidoreductase</fullName>
    </submittedName>
</protein>
<feature type="domain" description="Oxidoreductase molybdopterin-binding" evidence="2">
    <location>
        <begin position="49"/>
        <end position="201"/>
    </location>
</feature>
<reference evidence="4" key="1">
    <citation type="journal article" date="2019" name="Int. J. Syst. Evol. Microbiol.">
        <title>The Global Catalogue of Microorganisms (GCM) 10K type strain sequencing project: providing services to taxonomists for standard genome sequencing and annotation.</title>
        <authorList>
            <consortium name="The Broad Institute Genomics Platform"/>
            <consortium name="The Broad Institute Genome Sequencing Center for Infectious Disease"/>
            <person name="Wu L."/>
            <person name="Ma J."/>
        </authorList>
    </citation>
    <scope>NUCLEOTIDE SEQUENCE [LARGE SCALE GENOMIC DNA]</scope>
    <source>
        <strain evidence="4">CGMCC 1.10188</strain>
    </source>
</reference>
<sequence length="226" mass="24976">MTQQQPPGDDGRRSRGTGGFLAFAQGGDRDPRLPPGQRLTQKFPVLTAGDTPVIAEADWQLAIDGLVAAPFHLDMAGFKALGLDTFTVDIHCVTRWSRLDTRWQGIGLSRLLAEAGGARAGGARDGGGWLIAHGVGGYAANLKLDDETLARCFVATHHDGMPLSAEHGGPARLVAPHRYFWKSTKWLTRLEVSPHDLKGYWERLGYHNRGDPWRQERYRGLDDRMR</sequence>
<evidence type="ECO:0000313" key="4">
    <source>
        <dbReference type="Proteomes" id="UP000603352"/>
    </source>
</evidence>
<dbReference type="PANTHER" id="PTHR43032">
    <property type="entry name" value="PROTEIN-METHIONINE-SULFOXIDE REDUCTASE"/>
    <property type="match status" value="1"/>
</dbReference>
<evidence type="ECO:0000313" key="3">
    <source>
        <dbReference type="EMBL" id="GGB32803.1"/>
    </source>
</evidence>